<evidence type="ECO:0000313" key="12">
    <source>
        <dbReference type="EMBL" id="MRH41073.1"/>
    </source>
</evidence>
<keyword evidence="3 8" id="KW-0808">Transferase</keyword>
<feature type="domain" description="Carbohydrate kinase FGGY N-terminal" evidence="10">
    <location>
        <begin position="5"/>
        <end position="249"/>
    </location>
</feature>
<evidence type="ECO:0000256" key="4">
    <source>
        <dbReference type="ARBA" id="ARBA00022741"/>
    </source>
</evidence>
<dbReference type="Gene3D" id="3.30.420.40">
    <property type="match status" value="2"/>
</dbReference>
<dbReference type="GO" id="GO:0004856">
    <property type="term" value="F:D-xylulokinase activity"/>
    <property type="evidence" value="ECO:0007669"/>
    <property type="project" value="UniProtKB-EC"/>
</dbReference>
<comment type="similarity">
    <text evidence="1 8">Belongs to the FGGY kinase family.</text>
</comment>
<accession>A0A6A8D5T6</accession>
<keyword evidence="2 9" id="KW-0859">Xylose metabolism</keyword>
<comment type="caution">
    <text evidence="12">The sequence shown here is derived from an EMBL/GenBank/DDBJ whole genome shotgun (WGS) entry which is preliminary data.</text>
</comment>
<dbReference type="GO" id="GO:0005997">
    <property type="term" value="P:xylulose metabolic process"/>
    <property type="evidence" value="ECO:0007669"/>
    <property type="project" value="InterPro"/>
</dbReference>
<evidence type="ECO:0000256" key="3">
    <source>
        <dbReference type="ARBA" id="ARBA00022679"/>
    </source>
</evidence>
<sequence>MTTSYLLAHDIGTTGNKATLYDQNGGMVARTFFEYKTNYSRGGWAEQNPNDWWEAVCVSTQKLIQSSKVSPKQIASVSFSAQMQGVVSVDKNGSPLRDAIIWADMRAESEAKTLEEKLGFKEIYQITGHRISSSYSGAKIVWIKNNQPEIYQKTDKHLHVKDYLIHKLTNKFGTDYSDASGMNLLDISSKKWSSSILEAWEIDEAKLPEIYPSSHVIGEVTVQAANQTGLAPGTPVVMGGGDGSCAAMGAGVIDEGDVFNYIGSSSWIALSSSKPIFDKQMMTFNFIHLDETKYVPCGTMQAAGASFQWVREQFFQDARNESESAYDLMNREAEESIAGGHKLLYLPYLMGERSPWWNPNARGAFIGLNIKHSRGDIARATLEGITMNLRVILEAFKKTGHPINDMWLFGGGAKSALWRQILADHYGVTIRVPRLLDETTSMGAAIAGGVGVGLLKDFSVAKKWIQEDQRYLPDIKKQPIYDNMFELFKDSYQQLVPINQRLADLKDEMEEI</sequence>
<organism evidence="12 13">
    <name type="scientific">Aquibacillus halophilus</name>
    <dbReference type="NCBI Taxonomy" id="930132"/>
    <lineage>
        <taxon>Bacteria</taxon>
        <taxon>Bacillati</taxon>
        <taxon>Bacillota</taxon>
        <taxon>Bacilli</taxon>
        <taxon>Bacillales</taxon>
        <taxon>Bacillaceae</taxon>
        <taxon>Aquibacillus</taxon>
    </lineage>
</organism>
<dbReference type="PIRSF" id="PIRSF000538">
    <property type="entry name" value="GlpK"/>
    <property type="match status" value="1"/>
</dbReference>
<evidence type="ECO:0000256" key="6">
    <source>
        <dbReference type="ARBA" id="ARBA00022840"/>
    </source>
</evidence>
<dbReference type="InterPro" id="IPR050406">
    <property type="entry name" value="FGGY_Carb_Kinase"/>
</dbReference>
<dbReference type="InterPro" id="IPR018484">
    <property type="entry name" value="FGGY_N"/>
</dbReference>
<dbReference type="AlphaFoldDB" id="A0A6A8D5T6"/>
<dbReference type="InterPro" id="IPR018483">
    <property type="entry name" value="Carb_kinase_FGGY_CS"/>
</dbReference>
<dbReference type="GO" id="GO:0042732">
    <property type="term" value="P:D-xylose metabolic process"/>
    <property type="evidence" value="ECO:0007669"/>
    <property type="project" value="UniProtKB-KW"/>
</dbReference>
<dbReference type="InterPro" id="IPR043129">
    <property type="entry name" value="ATPase_NBD"/>
</dbReference>
<evidence type="ECO:0000259" key="11">
    <source>
        <dbReference type="Pfam" id="PF02782"/>
    </source>
</evidence>
<feature type="domain" description="Carbohydrate kinase FGGY C-terminal" evidence="11">
    <location>
        <begin position="262"/>
        <end position="450"/>
    </location>
</feature>
<evidence type="ECO:0000256" key="7">
    <source>
        <dbReference type="ARBA" id="ARBA00023277"/>
    </source>
</evidence>
<dbReference type="PANTHER" id="PTHR43095:SF5">
    <property type="entry name" value="XYLULOSE KINASE"/>
    <property type="match status" value="1"/>
</dbReference>
<dbReference type="EC" id="2.7.1.17" evidence="9"/>
<reference evidence="12" key="1">
    <citation type="submission" date="2019-11" db="EMBL/GenBank/DDBJ databases">
        <authorList>
            <person name="Li J."/>
        </authorList>
    </citation>
    <scope>NUCLEOTIDE SEQUENCE</scope>
    <source>
        <strain evidence="12">B6B</strain>
    </source>
</reference>
<dbReference type="SUPFAM" id="SSF53067">
    <property type="entry name" value="Actin-like ATPase domain"/>
    <property type="match status" value="2"/>
</dbReference>
<comment type="catalytic activity">
    <reaction evidence="9">
        <text>D-xylulose + ATP = D-xylulose 5-phosphate + ADP + H(+)</text>
        <dbReference type="Rhea" id="RHEA:10964"/>
        <dbReference type="ChEBI" id="CHEBI:15378"/>
        <dbReference type="ChEBI" id="CHEBI:17140"/>
        <dbReference type="ChEBI" id="CHEBI:30616"/>
        <dbReference type="ChEBI" id="CHEBI:57737"/>
        <dbReference type="ChEBI" id="CHEBI:456216"/>
        <dbReference type="EC" id="2.7.1.17"/>
    </reaction>
</comment>
<dbReference type="Proteomes" id="UP000799092">
    <property type="component" value="Unassembled WGS sequence"/>
</dbReference>
<keyword evidence="5 8" id="KW-0418">Kinase</keyword>
<dbReference type="PANTHER" id="PTHR43095">
    <property type="entry name" value="SUGAR KINASE"/>
    <property type="match status" value="1"/>
</dbReference>
<dbReference type="NCBIfam" id="TIGR01312">
    <property type="entry name" value="XylB"/>
    <property type="match status" value="1"/>
</dbReference>
<keyword evidence="13" id="KW-1185">Reference proteome</keyword>
<dbReference type="Pfam" id="PF00370">
    <property type="entry name" value="FGGY_N"/>
    <property type="match status" value="1"/>
</dbReference>
<dbReference type="PROSITE" id="PS00445">
    <property type="entry name" value="FGGY_KINASES_2"/>
    <property type="match status" value="1"/>
</dbReference>
<dbReference type="InterPro" id="IPR006000">
    <property type="entry name" value="Xylulokinase"/>
</dbReference>
<evidence type="ECO:0000313" key="13">
    <source>
        <dbReference type="Proteomes" id="UP000799092"/>
    </source>
</evidence>
<protein>
    <recommendedName>
        <fullName evidence="9">Xylulose kinase</fullName>
        <shortName evidence="9">Xylulokinase</shortName>
        <ecNumber evidence="9">2.7.1.17</ecNumber>
    </recommendedName>
</protein>
<name>A0A6A8D5T6_9BACI</name>
<evidence type="ECO:0000256" key="5">
    <source>
        <dbReference type="ARBA" id="ARBA00022777"/>
    </source>
</evidence>
<dbReference type="InterPro" id="IPR000577">
    <property type="entry name" value="Carb_kinase_FGGY"/>
</dbReference>
<dbReference type="Pfam" id="PF02782">
    <property type="entry name" value="FGGY_C"/>
    <property type="match status" value="1"/>
</dbReference>
<dbReference type="RefSeq" id="WP_338079175.1">
    <property type="nucleotide sequence ID" value="NZ_WJNG01000001.1"/>
</dbReference>
<dbReference type="InterPro" id="IPR018485">
    <property type="entry name" value="FGGY_C"/>
</dbReference>
<keyword evidence="6 9" id="KW-0067">ATP-binding</keyword>
<gene>
    <name evidence="9 12" type="primary">xylB</name>
    <name evidence="12" type="ORF">GH741_00105</name>
</gene>
<evidence type="ECO:0000256" key="9">
    <source>
        <dbReference type="RuleBase" id="RU364073"/>
    </source>
</evidence>
<evidence type="ECO:0000259" key="10">
    <source>
        <dbReference type="Pfam" id="PF00370"/>
    </source>
</evidence>
<keyword evidence="7 9" id="KW-0119">Carbohydrate metabolism</keyword>
<evidence type="ECO:0000256" key="2">
    <source>
        <dbReference type="ARBA" id="ARBA00022629"/>
    </source>
</evidence>
<evidence type="ECO:0000256" key="8">
    <source>
        <dbReference type="RuleBase" id="RU003733"/>
    </source>
</evidence>
<proteinExistence type="inferred from homology"/>
<keyword evidence="4 9" id="KW-0547">Nucleotide-binding</keyword>
<dbReference type="GO" id="GO:0005524">
    <property type="term" value="F:ATP binding"/>
    <property type="evidence" value="ECO:0007669"/>
    <property type="project" value="UniProtKB-KW"/>
</dbReference>
<dbReference type="CDD" id="cd07805">
    <property type="entry name" value="ASKHA_NBD_FGGY_CvXK-like"/>
    <property type="match status" value="1"/>
</dbReference>
<dbReference type="EMBL" id="WJNG01000001">
    <property type="protein sequence ID" value="MRH41073.1"/>
    <property type="molecule type" value="Genomic_DNA"/>
</dbReference>
<dbReference type="PROSITE" id="PS00933">
    <property type="entry name" value="FGGY_KINASES_1"/>
    <property type="match status" value="1"/>
</dbReference>
<evidence type="ECO:0000256" key="1">
    <source>
        <dbReference type="ARBA" id="ARBA00009156"/>
    </source>
</evidence>